<proteinExistence type="predicted"/>
<dbReference type="SUPFAM" id="SSF56672">
    <property type="entry name" value="DNA/RNA polymerases"/>
    <property type="match status" value="1"/>
</dbReference>
<dbReference type="AlphaFoldDB" id="A0A914YQG8"/>
<dbReference type="Proteomes" id="UP000887577">
    <property type="component" value="Unplaced"/>
</dbReference>
<keyword evidence="1" id="KW-1185">Reference proteome</keyword>
<dbReference type="PANTHER" id="PTHR37984:SF5">
    <property type="entry name" value="PROTEIN NYNRIN-LIKE"/>
    <property type="match status" value="1"/>
</dbReference>
<dbReference type="PANTHER" id="PTHR37984">
    <property type="entry name" value="PROTEIN CBG26694"/>
    <property type="match status" value="1"/>
</dbReference>
<name>A0A914YQG8_9BILA</name>
<dbReference type="InterPro" id="IPR050951">
    <property type="entry name" value="Retrovirus_Pol_polyprotein"/>
</dbReference>
<dbReference type="InterPro" id="IPR043502">
    <property type="entry name" value="DNA/RNA_pol_sf"/>
</dbReference>
<reference evidence="2" key="1">
    <citation type="submission" date="2022-11" db="UniProtKB">
        <authorList>
            <consortium name="WormBaseParasite"/>
        </authorList>
    </citation>
    <scope>IDENTIFICATION</scope>
</reference>
<accession>A0A914YQG8</accession>
<dbReference type="Gene3D" id="3.10.10.10">
    <property type="entry name" value="HIV Type 1 Reverse Transcriptase, subunit A, domain 1"/>
    <property type="match status" value="1"/>
</dbReference>
<organism evidence="1 2">
    <name type="scientific">Panagrolaimus superbus</name>
    <dbReference type="NCBI Taxonomy" id="310955"/>
    <lineage>
        <taxon>Eukaryota</taxon>
        <taxon>Metazoa</taxon>
        <taxon>Ecdysozoa</taxon>
        <taxon>Nematoda</taxon>
        <taxon>Chromadorea</taxon>
        <taxon>Rhabditida</taxon>
        <taxon>Tylenchina</taxon>
        <taxon>Panagrolaimomorpha</taxon>
        <taxon>Panagrolaimoidea</taxon>
        <taxon>Panagrolaimidae</taxon>
        <taxon>Panagrolaimus</taxon>
    </lineage>
</organism>
<sequence length="163" mass="18027">MDVYVADITCSLLGLDFCDDFAVSFRIAQISTPTAAAKSNVSVKTTSQPANVSDNVSSAIFQSYIDEIQKEFASLFQPGLGRCTKAHIHLQLKPNARRVHVKARRMNQPAMEVAKAEIDRLCSMNVMEEQKGGFAEYATPGSIVKRKDGRSRFVVDYSTGRFI</sequence>
<evidence type="ECO:0000313" key="1">
    <source>
        <dbReference type="Proteomes" id="UP000887577"/>
    </source>
</evidence>
<protein>
    <submittedName>
        <fullName evidence="2">Uncharacterized protein</fullName>
    </submittedName>
</protein>
<evidence type="ECO:0000313" key="2">
    <source>
        <dbReference type="WBParaSite" id="PSU_v2.g21291.t1"/>
    </source>
</evidence>
<dbReference type="WBParaSite" id="PSU_v2.g21291.t1">
    <property type="protein sequence ID" value="PSU_v2.g21291.t1"/>
    <property type="gene ID" value="PSU_v2.g21291"/>
</dbReference>